<proteinExistence type="predicted"/>
<dbReference type="Pfam" id="PF06985">
    <property type="entry name" value="HET"/>
    <property type="match status" value="1"/>
</dbReference>
<reference evidence="2" key="2">
    <citation type="submission" date="2023-05" db="EMBL/GenBank/DDBJ databases">
        <authorList>
            <consortium name="Lawrence Berkeley National Laboratory"/>
            <person name="Steindorff A."/>
            <person name="Hensen N."/>
            <person name="Bonometti L."/>
            <person name="Westerberg I."/>
            <person name="Brannstrom I.O."/>
            <person name="Guillou S."/>
            <person name="Cros-Aarteil S."/>
            <person name="Calhoun S."/>
            <person name="Haridas S."/>
            <person name="Kuo A."/>
            <person name="Mondo S."/>
            <person name="Pangilinan J."/>
            <person name="Riley R."/>
            <person name="Labutti K."/>
            <person name="Andreopoulos B."/>
            <person name="Lipzen A."/>
            <person name="Chen C."/>
            <person name="Yanf M."/>
            <person name="Daum C."/>
            <person name="Ng V."/>
            <person name="Clum A."/>
            <person name="Ohm R."/>
            <person name="Martin F."/>
            <person name="Silar P."/>
            <person name="Natvig D."/>
            <person name="Lalanne C."/>
            <person name="Gautier V."/>
            <person name="Ament-Velasquez S.L."/>
            <person name="Kruys A."/>
            <person name="Hutchinson M.I."/>
            <person name="Powell A.J."/>
            <person name="Barry K."/>
            <person name="Miller A.N."/>
            <person name="Grigoriev I.V."/>
            <person name="Debuchy R."/>
            <person name="Gladieux P."/>
            <person name="Thoren M.H."/>
            <person name="Johannesson H."/>
        </authorList>
    </citation>
    <scope>NUCLEOTIDE SEQUENCE</scope>
    <source>
        <strain evidence="2">CBS 990.96</strain>
    </source>
</reference>
<keyword evidence="3" id="KW-1185">Reference proteome</keyword>
<organism evidence="2 3">
    <name type="scientific">Podospora fimiseda</name>
    <dbReference type="NCBI Taxonomy" id="252190"/>
    <lineage>
        <taxon>Eukaryota</taxon>
        <taxon>Fungi</taxon>
        <taxon>Dikarya</taxon>
        <taxon>Ascomycota</taxon>
        <taxon>Pezizomycotina</taxon>
        <taxon>Sordariomycetes</taxon>
        <taxon>Sordariomycetidae</taxon>
        <taxon>Sordariales</taxon>
        <taxon>Podosporaceae</taxon>
        <taxon>Podospora</taxon>
    </lineage>
</organism>
<comment type="caution">
    <text evidence="2">The sequence shown here is derived from an EMBL/GenBank/DDBJ whole genome shotgun (WGS) entry which is preliminary data.</text>
</comment>
<protein>
    <recommendedName>
        <fullName evidence="1">Heterokaryon incompatibility domain-containing protein</fullName>
    </recommendedName>
</protein>
<dbReference type="EMBL" id="MU865363">
    <property type="protein sequence ID" value="KAK4225598.1"/>
    <property type="molecule type" value="Genomic_DNA"/>
</dbReference>
<feature type="domain" description="Heterokaryon incompatibility" evidence="1">
    <location>
        <begin position="4"/>
        <end position="90"/>
    </location>
</feature>
<sequence>MPCDTLCLVQDNSDSLKTHISQMANIFNNAILTIIAGDCSDASFGLPGLFKPRQLLSRLNLFDSGISLAVPHDSVLDDTAWAKRGWTLQESLFAKRKLTFVDNSVRFACSHSCSPSSLSWRHLWMLVTDIPGLIRVKTSLRE</sequence>
<dbReference type="Proteomes" id="UP001301958">
    <property type="component" value="Unassembled WGS sequence"/>
</dbReference>
<accession>A0AAN7BLM9</accession>
<name>A0AAN7BLM9_9PEZI</name>
<evidence type="ECO:0000259" key="1">
    <source>
        <dbReference type="Pfam" id="PF06985"/>
    </source>
</evidence>
<dbReference type="PANTHER" id="PTHR33112">
    <property type="entry name" value="DOMAIN PROTEIN, PUTATIVE-RELATED"/>
    <property type="match status" value="1"/>
</dbReference>
<evidence type="ECO:0000313" key="3">
    <source>
        <dbReference type="Proteomes" id="UP001301958"/>
    </source>
</evidence>
<evidence type="ECO:0000313" key="2">
    <source>
        <dbReference type="EMBL" id="KAK4225598.1"/>
    </source>
</evidence>
<dbReference type="PANTHER" id="PTHR33112:SF16">
    <property type="entry name" value="HETEROKARYON INCOMPATIBILITY DOMAIN-CONTAINING PROTEIN"/>
    <property type="match status" value="1"/>
</dbReference>
<gene>
    <name evidence="2" type="ORF">QBC38DRAFT_482524</name>
</gene>
<dbReference type="InterPro" id="IPR010730">
    <property type="entry name" value="HET"/>
</dbReference>
<dbReference type="AlphaFoldDB" id="A0AAN7BLM9"/>
<reference evidence="2" key="1">
    <citation type="journal article" date="2023" name="Mol. Phylogenet. Evol.">
        <title>Genome-scale phylogeny and comparative genomics of the fungal order Sordariales.</title>
        <authorList>
            <person name="Hensen N."/>
            <person name="Bonometti L."/>
            <person name="Westerberg I."/>
            <person name="Brannstrom I.O."/>
            <person name="Guillou S."/>
            <person name="Cros-Aarteil S."/>
            <person name="Calhoun S."/>
            <person name="Haridas S."/>
            <person name="Kuo A."/>
            <person name="Mondo S."/>
            <person name="Pangilinan J."/>
            <person name="Riley R."/>
            <person name="LaButti K."/>
            <person name="Andreopoulos B."/>
            <person name="Lipzen A."/>
            <person name="Chen C."/>
            <person name="Yan M."/>
            <person name="Daum C."/>
            <person name="Ng V."/>
            <person name="Clum A."/>
            <person name="Steindorff A."/>
            <person name="Ohm R.A."/>
            <person name="Martin F."/>
            <person name="Silar P."/>
            <person name="Natvig D.O."/>
            <person name="Lalanne C."/>
            <person name="Gautier V."/>
            <person name="Ament-Velasquez S.L."/>
            <person name="Kruys A."/>
            <person name="Hutchinson M.I."/>
            <person name="Powell A.J."/>
            <person name="Barry K."/>
            <person name="Miller A.N."/>
            <person name="Grigoriev I.V."/>
            <person name="Debuchy R."/>
            <person name="Gladieux P."/>
            <person name="Hiltunen Thoren M."/>
            <person name="Johannesson H."/>
        </authorList>
    </citation>
    <scope>NUCLEOTIDE SEQUENCE</scope>
    <source>
        <strain evidence="2">CBS 990.96</strain>
    </source>
</reference>